<organism evidence="2 4">
    <name type="scientific">Brevibacillus composti</name>
    <dbReference type="NCBI Taxonomy" id="2796470"/>
    <lineage>
        <taxon>Bacteria</taxon>
        <taxon>Bacillati</taxon>
        <taxon>Bacillota</taxon>
        <taxon>Bacilli</taxon>
        <taxon>Bacillales</taxon>
        <taxon>Paenibacillaceae</taxon>
        <taxon>Brevibacillus</taxon>
    </lineage>
</organism>
<dbReference type="EMBL" id="CP073708">
    <property type="protein sequence ID" value="QUO42223.1"/>
    <property type="molecule type" value="Genomic_DNA"/>
</dbReference>
<evidence type="ECO:0000313" key="2">
    <source>
        <dbReference type="EMBL" id="QQE75135.1"/>
    </source>
</evidence>
<dbReference type="RefSeq" id="WP_198828665.1">
    <property type="nucleotide sequence ID" value="NZ_CP066308.1"/>
</dbReference>
<feature type="compositionally biased region" description="Polar residues" evidence="1">
    <location>
        <begin position="1"/>
        <end position="12"/>
    </location>
</feature>
<evidence type="ECO:0000313" key="4">
    <source>
        <dbReference type="Proteomes" id="UP000595847"/>
    </source>
</evidence>
<reference evidence="2 4" key="1">
    <citation type="submission" date="2020-12" db="EMBL/GenBank/DDBJ databases">
        <title>strain FJAT-54423T represents a novel species of the genus Brevibacillus.</title>
        <authorList>
            <person name="Tang R."/>
        </authorList>
    </citation>
    <scope>NUCLEOTIDE SEQUENCE [LARGE SCALE GENOMIC DNA]</scope>
    <source>
        <strain evidence="2 4">FJAT-54423</strain>
    </source>
</reference>
<dbReference type="EMBL" id="CP066308">
    <property type="protein sequence ID" value="QQE75135.1"/>
    <property type="molecule type" value="Genomic_DNA"/>
</dbReference>
<feature type="region of interest" description="Disordered" evidence="1">
    <location>
        <begin position="1"/>
        <end position="20"/>
    </location>
</feature>
<protein>
    <submittedName>
        <fullName evidence="2">Ferritin-like domain-containing protein</fullName>
    </submittedName>
</protein>
<name>A0A7T5JPI6_9BACL</name>
<dbReference type="Gene3D" id="1.20.1260.10">
    <property type="match status" value="1"/>
</dbReference>
<evidence type="ECO:0000313" key="3">
    <source>
        <dbReference type="EMBL" id="QUO42223.1"/>
    </source>
</evidence>
<dbReference type="InterPro" id="IPR009078">
    <property type="entry name" value="Ferritin-like_SF"/>
</dbReference>
<dbReference type="CDD" id="cd00657">
    <property type="entry name" value="Ferritin_like"/>
    <property type="match status" value="1"/>
</dbReference>
<keyword evidence="5" id="KW-1185">Reference proteome</keyword>
<dbReference type="Proteomes" id="UP000677234">
    <property type="component" value="Chromosome"/>
</dbReference>
<dbReference type="KEGG" id="bcop:JD108_04170"/>
<dbReference type="SUPFAM" id="SSF47240">
    <property type="entry name" value="Ferritin-like"/>
    <property type="match status" value="1"/>
</dbReference>
<dbReference type="InterPro" id="IPR012347">
    <property type="entry name" value="Ferritin-like"/>
</dbReference>
<reference evidence="3" key="2">
    <citation type="submission" date="2021-04" db="EMBL/GenBank/DDBJ databases">
        <title>Brevibacillus composti FJAT-54423, complete genome.</title>
        <authorList>
            <person name="Tang R."/>
        </authorList>
    </citation>
    <scope>NUCLEOTIDE SEQUENCE</scope>
    <source>
        <strain evidence="3">FJAT-54424</strain>
    </source>
</reference>
<sequence>MPATMTAPTQTKAPIPEPPRAITTKDLNYLKDALSWEMLAFKKFHFFAQQATDPEVKQALEKAGQMHQRHYQKLLGHLQVNNAAVMASIQQTMQAQSQQQQNQAR</sequence>
<dbReference type="Proteomes" id="UP000595847">
    <property type="component" value="Chromosome"/>
</dbReference>
<evidence type="ECO:0000313" key="5">
    <source>
        <dbReference type="Proteomes" id="UP000677234"/>
    </source>
</evidence>
<proteinExistence type="predicted"/>
<gene>
    <name evidence="2" type="ORF">JD108_04170</name>
    <name evidence="3" type="ORF">KDJ56_04170</name>
</gene>
<accession>A0A7T5JPI6</accession>
<evidence type="ECO:0000256" key="1">
    <source>
        <dbReference type="SAM" id="MobiDB-lite"/>
    </source>
</evidence>
<dbReference type="AlphaFoldDB" id="A0A7T5JPI6"/>